<dbReference type="eggNOG" id="COG0781">
    <property type="taxonomic scope" value="Bacteria"/>
</dbReference>
<keyword evidence="9" id="KW-1185">Reference proteome</keyword>
<dbReference type="RefSeq" id="WP_012179694.1">
    <property type="nucleotide sequence ID" value="NC_009952.1"/>
</dbReference>
<dbReference type="GO" id="GO:0006355">
    <property type="term" value="P:regulation of DNA-templated transcription"/>
    <property type="evidence" value="ECO:0007669"/>
    <property type="project" value="InterPro"/>
</dbReference>
<dbReference type="PRINTS" id="PR02008">
    <property type="entry name" value="RCMTFAMILY"/>
</dbReference>
<evidence type="ECO:0000256" key="3">
    <source>
        <dbReference type="ARBA" id="ARBA00022679"/>
    </source>
</evidence>
<evidence type="ECO:0000313" key="8">
    <source>
        <dbReference type="EMBL" id="ABV94766.1"/>
    </source>
</evidence>
<dbReference type="GO" id="GO:0001510">
    <property type="term" value="P:RNA methylation"/>
    <property type="evidence" value="ECO:0007669"/>
    <property type="project" value="InterPro"/>
</dbReference>
<dbReference type="KEGG" id="dsh:Dshi_3033"/>
<dbReference type="PROSITE" id="PS51686">
    <property type="entry name" value="SAM_MT_RSMB_NOP"/>
    <property type="match status" value="1"/>
</dbReference>
<dbReference type="PANTHER" id="PTHR22807:SF61">
    <property type="entry name" value="NOL1_NOP2_SUN FAMILY PROTEIN _ ANTITERMINATION NUSB DOMAIN-CONTAINING PROTEIN"/>
    <property type="match status" value="1"/>
</dbReference>
<dbReference type="HOGENOM" id="CLU_005316_0_4_5"/>
<dbReference type="eggNOG" id="COG0144">
    <property type="taxonomic scope" value="Bacteria"/>
</dbReference>
<evidence type="ECO:0000256" key="6">
    <source>
        <dbReference type="PROSITE-ProRule" id="PRU01023"/>
    </source>
</evidence>
<dbReference type="Gene3D" id="3.40.50.150">
    <property type="entry name" value="Vaccinia Virus protein VP39"/>
    <property type="match status" value="1"/>
</dbReference>
<dbReference type="PROSITE" id="PS01153">
    <property type="entry name" value="NOL1_NOP2_SUN"/>
    <property type="match status" value="1"/>
</dbReference>
<keyword evidence="5 6" id="KW-0694">RNA-binding</keyword>
<dbReference type="Gene3D" id="1.10.940.10">
    <property type="entry name" value="NusB-like"/>
    <property type="match status" value="1"/>
</dbReference>
<dbReference type="CDD" id="cd02440">
    <property type="entry name" value="AdoMet_MTases"/>
    <property type="match status" value="1"/>
</dbReference>
<accession>A8LKI3</accession>
<evidence type="ECO:0000256" key="2">
    <source>
        <dbReference type="ARBA" id="ARBA00022603"/>
    </source>
</evidence>
<dbReference type="GO" id="GO:0008173">
    <property type="term" value="F:RNA methyltransferase activity"/>
    <property type="evidence" value="ECO:0007669"/>
    <property type="project" value="InterPro"/>
</dbReference>
<organism evidence="8 9">
    <name type="scientific">Dinoroseobacter shibae (strain DSM 16493 / NCIMB 14021 / DFL 12)</name>
    <dbReference type="NCBI Taxonomy" id="398580"/>
    <lineage>
        <taxon>Bacteria</taxon>
        <taxon>Pseudomonadati</taxon>
        <taxon>Pseudomonadota</taxon>
        <taxon>Alphaproteobacteria</taxon>
        <taxon>Rhodobacterales</taxon>
        <taxon>Roseobacteraceae</taxon>
        <taxon>Dinoroseobacter</taxon>
    </lineage>
</organism>
<keyword evidence="4 6" id="KW-0949">S-adenosyl-L-methionine</keyword>
<feature type="binding site" evidence="6">
    <location>
        <begin position="246"/>
        <end position="252"/>
    </location>
    <ligand>
        <name>S-adenosyl-L-methionine</name>
        <dbReference type="ChEBI" id="CHEBI:59789"/>
    </ligand>
</feature>
<evidence type="ECO:0000256" key="1">
    <source>
        <dbReference type="ARBA" id="ARBA00007494"/>
    </source>
</evidence>
<feature type="binding site" evidence="6">
    <location>
        <position position="267"/>
    </location>
    <ligand>
        <name>S-adenosyl-L-methionine</name>
        <dbReference type="ChEBI" id="CHEBI:59789"/>
    </ligand>
</feature>
<dbReference type="InterPro" id="IPR006027">
    <property type="entry name" value="NusB_RsmB_TIM44"/>
</dbReference>
<keyword evidence="2 6" id="KW-0489">Methyltransferase</keyword>
<evidence type="ECO:0000259" key="7">
    <source>
        <dbReference type="PROSITE" id="PS51686"/>
    </source>
</evidence>
<name>A8LKI3_DINSH</name>
<dbReference type="PANTHER" id="PTHR22807">
    <property type="entry name" value="NOP2 YEAST -RELATED NOL1/NOP2/FMU SUN DOMAIN-CONTAINING"/>
    <property type="match status" value="1"/>
</dbReference>
<dbReference type="Proteomes" id="UP000006833">
    <property type="component" value="Chromosome"/>
</dbReference>
<dbReference type="InterPro" id="IPR029063">
    <property type="entry name" value="SAM-dependent_MTases_sf"/>
</dbReference>
<feature type="binding site" evidence="6">
    <location>
        <position position="293"/>
    </location>
    <ligand>
        <name>S-adenosyl-L-methionine</name>
        <dbReference type="ChEBI" id="CHEBI:59789"/>
    </ligand>
</feature>
<dbReference type="SUPFAM" id="SSF48013">
    <property type="entry name" value="NusB-like"/>
    <property type="match status" value="1"/>
</dbReference>
<comment type="similarity">
    <text evidence="1 6">Belongs to the class I-like SAM-binding methyltransferase superfamily. RsmB/NOP family.</text>
</comment>
<keyword evidence="3 6" id="KW-0808">Transferase</keyword>
<dbReference type="AlphaFoldDB" id="A8LKI3"/>
<dbReference type="Pfam" id="PF01189">
    <property type="entry name" value="Methyltr_RsmB-F"/>
    <property type="match status" value="1"/>
</dbReference>
<gene>
    <name evidence="8" type="primary">rsmB1</name>
    <name evidence="8" type="ordered locus">Dshi_3033</name>
</gene>
<feature type="binding site" evidence="6">
    <location>
        <position position="309"/>
    </location>
    <ligand>
        <name>S-adenosyl-L-methionine</name>
        <dbReference type="ChEBI" id="CHEBI:59789"/>
    </ligand>
</feature>
<sequence length="443" mass="45935">MATPALDPARAAALALLAGVLSERMSLADQTAHPKGPFAECAPAERARAQRLATGVLRHLRTCDQMLGPHLRMPPYPAIHNILRLGAYELCALGEAPHGVVHAAVDLARAEDPQSRAPGLVNAVLRKVADLGPALWAAAPPAQLPKPFRKGLVKVWGNKTVIGFEAAHGAGAPLDLTLRDPSEAALWADRLGAVVLPTGGLRLSDAGQVSQLPGYAEGAWWVQDAAASLPARALGPVVGARVLDLCAAPGGKTLQLAAAGAQVTALDISDARVARLRENLARTGLAAEVVIADGLTYAAETPFDAILLDAPCSATGTIRRHPDLPFLRDLSDLSDLTALQAGLLDRAVGLLRPGGRLVFATCSLLPAEGEDQVAAALARHPGLAQVPLSDLAGSAAEWLTDTGALRLRPDFWAERGGLDGFFIAALAKPGYARFGHDSGSGTS</sequence>
<evidence type="ECO:0000256" key="4">
    <source>
        <dbReference type="ARBA" id="ARBA00022691"/>
    </source>
</evidence>
<protein>
    <submittedName>
        <fullName evidence="8">Ribosomal RNA small subunit methyltransferase B</fullName>
        <ecNumber evidence="8">2.1.1.-</ecNumber>
    </submittedName>
</protein>
<dbReference type="InterPro" id="IPR049560">
    <property type="entry name" value="MeTrfase_RsmB-F_NOP2_cat"/>
</dbReference>
<proteinExistence type="inferred from homology"/>
<dbReference type="Pfam" id="PF01029">
    <property type="entry name" value="NusB"/>
    <property type="match status" value="1"/>
</dbReference>
<feature type="domain" description="SAM-dependent MTase RsmB/NOP-type" evidence="7">
    <location>
        <begin position="136"/>
        <end position="429"/>
    </location>
</feature>
<dbReference type="EC" id="2.1.1.-" evidence="8"/>
<dbReference type="SUPFAM" id="SSF53335">
    <property type="entry name" value="S-adenosyl-L-methionine-dependent methyltransferases"/>
    <property type="match status" value="1"/>
</dbReference>
<dbReference type="InterPro" id="IPR001678">
    <property type="entry name" value="MeTrfase_RsmB-F_NOP2_dom"/>
</dbReference>
<dbReference type="STRING" id="398580.Dshi_3033"/>
<dbReference type="InterPro" id="IPR018314">
    <property type="entry name" value="RsmB/NOL1/NOP2-like_CS"/>
</dbReference>
<dbReference type="InterPro" id="IPR023267">
    <property type="entry name" value="RCMT"/>
</dbReference>
<dbReference type="InterPro" id="IPR035926">
    <property type="entry name" value="NusB-like_sf"/>
</dbReference>
<evidence type="ECO:0000313" key="9">
    <source>
        <dbReference type="Proteomes" id="UP000006833"/>
    </source>
</evidence>
<evidence type="ECO:0000256" key="5">
    <source>
        <dbReference type="ARBA" id="ARBA00022884"/>
    </source>
</evidence>
<reference evidence="9" key="1">
    <citation type="journal article" date="2010" name="ISME J.">
        <title>The complete genome sequence of the algal symbiont Dinoroseobacter shibae: a hitchhiker's guide to life in the sea.</title>
        <authorList>
            <person name="Wagner-Dobler I."/>
            <person name="Ballhausen B."/>
            <person name="Berger M."/>
            <person name="Brinkhoff T."/>
            <person name="Buchholz I."/>
            <person name="Bunk B."/>
            <person name="Cypionka H."/>
            <person name="Daniel R."/>
            <person name="Drepper T."/>
            <person name="Gerdts G."/>
            <person name="Hahnke S."/>
            <person name="Han C."/>
            <person name="Jahn D."/>
            <person name="Kalhoefer D."/>
            <person name="Kiss H."/>
            <person name="Klenk H.P."/>
            <person name="Kyrpides N."/>
            <person name="Liebl W."/>
            <person name="Liesegang H."/>
            <person name="Meincke L."/>
            <person name="Pati A."/>
            <person name="Petersen J."/>
            <person name="Piekarski T."/>
            <person name="Pommerenke C."/>
            <person name="Pradella S."/>
            <person name="Pukall R."/>
            <person name="Rabus R."/>
            <person name="Stackebrandt E."/>
            <person name="Thole S."/>
            <person name="Thompson L."/>
            <person name="Tielen P."/>
            <person name="Tomasch J."/>
            <person name="von Jan M."/>
            <person name="Wanphrut N."/>
            <person name="Wichels A."/>
            <person name="Zech H."/>
            <person name="Simon M."/>
        </authorList>
    </citation>
    <scope>NUCLEOTIDE SEQUENCE [LARGE SCALE GENOMIC DNA]</scope>
    <source>
        <strain evidence="9">DSM 16493 / NCIMB 14021 / DFL 12</strain>
    </source>
</reference>
<dbReference type="GO" id="GO:0003723">
    <property type="term" value="F:RNA binding"/>
    <property type="evidence" value="ECO:0007669"/>
    <property type="project" value="UniProtKB-UniRule"/>
</dbReference>
<feature type="active site" description="Nucleophile" evidence="6">
    <location>
        <position position="362"/>
    </location>
</feature>
<dbReference type="EMBL" id="CP000830">
    <property type="protein sequence ID" value="ABV94766.1"/>
    <property type="molecule type" value="Genomic_DNA"/>
</dbReference>